<evidence type="ECO:0000313" key="14">
    <source>
        <dbReference type="Proteomes" id="UP000182321"/>
    </source>
</evidence>
<feature type="domain" description="Nicotinate/nicotinamide phosphoribosyltransferase" evidence="10">
    <location>
        <begin position="161"/>
        <end position="359"/>
    </location>
</feature>
<dbReference type="EMBL" id="FNZX01000012">
    <property type="protein sequence ID" value="SEK83362.1"/>
    <property type="molecule type" value="Genomic_DNA"/>
</dbReference>
<feature type="domain" description="Nicotinate phosphoribosyltransferase C-terminal" evidence="12">
    <location>
        <begin position="380"/>
        <end position="492"/>
    </location>
</feature>
<evidence type="ECO:0000256" key="3">
    <source>
        <dbReference type="ARBA" id="ARBA00013236"/>
    </source>
</evidence>
<sequence>MMKQTQDKARNLTMMMDEYELTMANAYFNDPTIDNNTRVSFDVFYRMNPDGGGFAIFAGLQQVKDYLLNMHFTDEDIEYLRSVGHFTENFLEYLKDFKFTGDVDAFPEGTIMYPNEPIITVTAPIIEAQLVETEILAQVNHQSLIATKASRIVRAAAGRAVSDFGARRAHNNDAAIYGARAAYIGGASGTATVSAGQYFDIPIGGTMAHSYVMYFTSDDNDYRTSELAAFRSFAKSYPNNCILLVDTYNVLKSGVPNAIKVFQEMKDAGIESKSFGIRIDSGDLAYLTKKARKMLDDAGFTDAKIIVSNSLDEYTITSILQQGGQVNSFGVGERLITAKSEPVFGAVYKLCAVTNSKTGQVIPKIKISETVEKITNPGLKDVYRIKDEHGRAVADLLAIKGEDVDMSVEGGYKFVDPEQPWKSTHIFENCTAELLQQPLIRGGKPVVEDEDMETIRNRVKTQLETSVWPEEQRFENPHKHYLDMTPNYYNMKMDLLRKEDK</sequence>
<organism evidence="13 14">
    <name type="scientific">Pseudobutyrivibrio ruminis</name>
    <dbReference type="NCBI Taxonomy" id="46206"/>
    <lineage>
        <taxon>Bacteria</taxon>
        <taxon>Bacillati</taxon>
        <taxon>Bacillota</taxon>
        <taxon>Clostridia</taxon>
        <taxon>Lachnospirales</taxon>
        <taxon>Lachnospiraceae</taxon>
        <taxon>Pseudobutyrivibrio</taxon>
    </lineage>
</organism>
<comment type="pathway">
    <text evidence="1 9">Cofactor biosynthesis; NAD(+) biosynthesis; nicotinate D-ribonucleotide from nicotinate: step 1/1.</text>
</comment>
<dbReference type="Pfam" id="PF04095">
    <property type="entry name" value="NAPRTase"/>
    <property type="match status" value="1"/>
</dbReference>
<dbReference type="NCBIfam" id="NF009131">
    <property type="entry name" value="PRK12484.1"/>
    <property type="match status" value="1"/>
</dbReference>
<gene>
    <name evidence="13" type="ORF">SAMN02910377_01944</name>
</gene>
<dbReference type="CDD" id="cd01570">
    <property type="entry name" value="NAPRTase_A"/>
    <property type="match status" value="1"/>
</dbReference>
<keyword evidence="13" id="KW-0328">Glycosyltransferase</keyword>
<evidence type="ECO:0000256" key="6">
    <source>
        <dbReference type="ARBA" id="ARBA00022642"/>
    </source>
</evidence>
<accession>A0A1H7K9E3</accession>
<dbReference type="PANTHER" id="PTHR11098">
    <property type="entry name" value="NICOTINATE PHOSPHORIBOSYLTRANSFERASE"/>
    <property type="match status" value="1"/>
</dbReference>
<dbReference type="GO" id="GO:0005829">
    <property type="term" value="C:cytosol"/>
    <property type="evidence" value="ECO:0007669"/>
    <property type="project" value="TreeGrafter"/>
</dbReference>
<name>A0A1H7K9E3_9FIRM</name>
<evidence type="ECO:0000259" key="10">
    <source>
        <dbReference type="Pfam" id="PF04095"/>
    </source>
</evidence>
<dbReference type="GO" id="GO:0047280">
    <property type="term" value="F:nicotinamide phosphoribosyltransferase activity"/>
    <property type="evidence" value="ECO:0007669"/>
    <property type="project" value="UniProtKB-ARBA"/>
</dbReference>
<keyword evidence="4" id="KW-0597">Phosphoprotein</keyword>
<reference evidence="14" key="1">
    <citation type="submission" date="2016-10" db="EMBL/GenBank/DDBJ databases">
        <authorList>
            <person name="Varghese N."/>
        </authorList>
    </citation>
    <scope>NUCLEOTIDE SEQUENCE [LARGE SCALE GENOMIC DNA]</scope>
    <source>
        <strain evidence="14">ACV-9</strain>
    </source>
</reference>
<evidence type="ECO:0000256" key="5">
    <source>
        <dbReference type="ARBA" id="ARBA00022598"/>
    </source>
</evidence>
<dbReference type="Gene3D" id="3.20.20.70">
    <property type="entry name" value="Aldolase class I"/>
    <property type="match status" value="1"/>
</dbReference>
<dbReference type="EC" id="6.3.4.21" evidence="3 9"/>
<dbReference type="GO" id="GO:0034355">
    <property type="term" value="P:NAD+ biosynthetic process via the salvage pathway"/>
    <property type="evidence" value="ECO:0007669"/>
    <property type="project" value="TreeGrafter"/>
</dbReference>
<dbReference type="SUPFAM" id="SSF54675">
    <property type="entry name" value="Nicotinate/Quinolinate PRTase N-terminal domain-like"/>
    <property type="match status" value="1"/>
</dbReference>
<evidence type="ECO:0000256" key="4">
    <source>
        <dbReference type="ARBA" id="ARBA00022553"/>
    </source>
</evidence>
<evidence type="ECO:0000256" key="8">
    <source>
        <dbReference type="ARBA" id="ARBA00048668"/>
    </source>
</evidence>
<dbReference type="GO" id="GO:0004516">
    <property type="term" value="F:nicotinate phosphoribosyltransferase activity"/>
    <property type="evidence" value="ECO:0007669"/>
    <property type="project" value="UniProtKB-UniRule"/>
</dbReference>
<evidence type="ECO:0000256" key="1">
    <source>
        <dbReference type="ARBA" id="ARBA00004952"/>
    </source>
</evidence>
<dbReference type="UniPathway" id="UPA00253">
    <property type="reaction ID" value="UER00457"/>
</dbReference>
<comment type="similarity">
    <text evidence="2 9">Belongs to the NAPRTase family.</text>
</comment>
<evidence type="ECO:0000259" key="12">
    <source>
        <dbReference type="Pfam" id="PF17956"/>
    </source>
</evidence>
<dbReference type="InterPro" id="IPR041525">
    <property type="entry name" value="N/Namide_PRibTrfase"/>
</dbReference>
<evidence type="ECO:0000256" key="2">
    <source>
        <dbReference type="ARBA" id="ARBA00010897"/>
    </source>
</evidence>
<keyword evidence="14" id="KW-1185">Reference proteome</keyword>
<comment type="PTM">
    <text evidence="9">Transiently phosphorylated on a His residue during the reaction cycle. Phosphorylation strongly increases the affinity for substrates and increases the rate of nicotinate D-ribonucleotide production. Dephosphorylation regenerates the low-affinity form of the enzyme, leading to product release.</text>
</comment>
<dbReference type="PIRSF" id="PIRSF000484">
    <property type="entry name" value="NAPRT"/>
    <property type="match status" value="1"/>
</dbReference>
<evidence type="ECO:0000256" key="9">
    <source>
        <dbReference type="RuleBase" id="RU365100"/>
    </source>
</evidence>
<comment type="function">
    <text evidence="9">Catalyzes the first step in the biosynthesis of NAD from nicotinic acid, the ATP-dependent synthesis of beta-nicotinate D-ribonucleotide from nicotinate and 5-phospho-D-ribose 1-phosphate.</text>
</comment>
<dbReference type="FunFam" id="3.20.20.70:FF:000076">
    <property type="entry name" value="Nicotinate phosphoribosyltransferase"/>
    <property type="match status" value="1"/>
</dbReference>
<dbReference type="InterPro" id="IPR040727">
    <property type="entry name" value="NAPRTase_N"/>
</dbReference>
<dbReference type="InterPro" id="IPR007229">
    <property type="entry name" value="Nic_PRibTrfase-Fam"/>
</dbReference>
<comment type="catalytic activity">
    <reaction evidence="8 9">
        <text>5-phospho-alpha-D-ribose 1-diphosphate + nicotinate + ATP + H2O = nicotinate beta-D-ribonucleotide + ADP + phosphate + diphosphate</text>
        <dbReference type="Rhea" id="RHEA:36163"/>
        <dbReference type="ChEBI" id="CHEBI:15377"/>
        <dbReference type="ChEBI" id="CHEBI:30616"/>
        <dbReference type="ChEBI" id="CHEBI:32544"/>
        <dbReference type="ChEBI" id="CHEBI:33019"/>
        <dbReference type="ChEBI" id="CHEBI:43474"/>
        <dbReference type="ChEBI" id="CHEBI:57502"/>
        <dbReference type="ChEBI" id="CHEBI:58017"/>
        <dbReference type="ChEBI" id="CHEBI:456216"/>
        <dbReference type="EC" id="6.3.4.21"/>
    </reaction>
</comment>
<evidence type="ECO:0000256" key="7">
    <source>
        <dbReference type="ARBA" id="ARBA00022679"/>
    </source>
</evidence>
<dbReference type="Pfam" id="PF17956">
    <property type="entry name" value="NAPRTase_C"/>
    <property type="match status" value="1"/>
</dbReference>
<keyword evidence="7 9" id="KW-0808">Transferase</keyword>
<dbReference type="InterPro" id="IPR013785">
    <property type="entry name" value="Aldolase_TIM"/>
</dbReference>
<dbReference type="Pfam" id="PF17767">
    <property type="entry name" value="NAPRTase_N"/>
    <property type="match status" value="1"/>
</dbReference>
<dbReference type="NCBIfam" id="TIGR01513">
    <property type="entry name" value="NAPRTase_put"/>
    <property type="match status" value="1"/>
</dbReference>
<dbReference type="InterPro" id="IPR041619">
    <property type="entry name" value="NAPRTase_C"/>
</dbReference>
<dbReference type="AlphaFoldDB" id="A0A1H7K9E3"/>
<keyword evidence="5 9" id="KW-0436">Ligase</keyword>
<dbReference type="InterPro" id="IPR036068">
    <property type="entry name" value="Nicotinate_pribotase-like_C"/>
</dbReference>
<dbReference type="PANTHER" id="PTHR11098:SF1">
    <property type="entry name" value="NICOTINATE PHOSPHORIBOSYLTRANSFERASE"/>
    <property type="match status" value="1"/>
</dbReference>
<dbReference type="NCBIfam" id="NF006695">
    <property type="entry name" value="PRK09243.1-2"/>
    <property type="match status" value="1"/>
</dbReference>
<dbReference type="InterPro" id="IPR006405">
    <property type="entry name" value="Nic_PRibTrfase_pncB"/>
</dbReference>
<proteinExistence type="inferred from homology"/>
<dbReference type="Gene3D" id="3.20.140.10">
    <property type="entry name" value="nicotinate phosphoribosyltransferase"/>
    <property type="match status" value="1"/>
</dbReference>
<dbReference type="eggNOG" id="COG1488">
    <property type="taxonomic scope" value="Bacteria"/>
</dbReference>
<keyword evidence="6 9" id="KW-0662">Pyridine nucleotide biosynthesis</keyword>
<evidence type="ECO:0000313" key="13">
    <source>
        <dbReference type="EMBL" id="SEK83362.1"/>
    </source>
</evidence>
<protein>
    <recommendedName>
        <fullName evidence="3 9">Nicotinate phosphoribosyltransferase</fullName>
        <ecNumber evidence="3 9">6.3.4.21</ecNumber>
    </recommendedName>
</protein>
<evidence type="ECO:0000259" key="11">
    <source>
        <dbReference type="Pfam" id="PF17767"/>
    </source>
</evidence>
<feature type="domain" description="Nicotinate phosphoribosyltransferase N-terminal" evidence="11">
    <location>
        <begin position="14"/>
        <end position="140"/>
    </location>
</feature>
<dbReference type="SUPFAM" id="SSF51690">
    <property type="entry name" value="Nicotinate/Quinolinate PRTase C-terminal domain-like"/>
    <property type="match status" value="1"/>
</dbReference>
<dbReference type="Proteomes" id="UP000182321">
    <property type="component" value="Unassembled WGS sequence"/>
</dbReference>